<gene>
    <name evidence="2" type="primary">LOC118349702</name>
</gene>
<accession>A0A6P9EV79</accession>
<evidence type="ECO:0000313" key="2">
    <source>
        <dbReference type="RefSeq" id="XP_035551136.1"/>
    </source>
</evidence>
<keyword evidence="1" id="KW-1185">Reference proteome</keyword>
<dbReference type="CDD" id="cd09272">
    <property type="entry name" value="RNase_HI_RT_Ty1"/>
    <property type="match status" value="1"/>
</dbReference>
<dbReference type="RefSeq" id="XP_035551136.1">
    <property type="nucleotide sequence ID" value="XM_035695243.1"/>
</dbReference>
<dbReference type="GeneID" id="118349702"/>
<proteinExistence type="predicted"/>
<dbReference type="KEGG" id="jre:118349702"/>
<dbReference type="Proteomes" id="UP000235220">
    <property type="component" value="Chromosome 10"/>
</dbReference>
<dbReference type="InParanoid" id="A0A6P9EV79"/>
<reference evidence="2" key="1">
    <citation type="submission" date="2025-08" db="UniProtKB">
        <authorList>
            <consortium name="RefSeq"/>
        </authorList>
    </citation>
    <scope>IDENTIFICATION</scope>
    <source>
        <tissue evidence="2">Leaves</tissue>
    </source>
</reference>
<name>A0A6P9EV79_JUGRE</name>
<dbReference type="AlphaFoldDB" id="A0A6P9EV79"/>
<protein>
    <submittedName>
        <fullName evidence="2">Uncharacterized protein LOC118349702</fullName>
    </submittedName>
</protein>
<evidence type="ECO:0000313" key="1">
    <source>
        <dbReference type="Proteomes" id="UP000235220"/>
    </source>
</evidence>
<sequence>MKVNFESFKEVIEHALSNFNEEEAEELACTAYKVWRRRNTSVFEEKFEDPSRVVLSASHLLKEFKEANYSKLLGEHENLVFHARMKHIEIDYHFVREQVQRKALDVRFISSKDQLVDVLTKSSSSQRFNFLRSKLNVLPIPFSLRGDIEHSPNRS</sequence>
<dbReference type="OrthoDB" id="1742686at2759"/>
<organism evidence="1 2">
    <name type="scientific">Juglans regia</name>
    <name type="common">English walnut</name>
    <dbReference type="NCBI Taxonomy" id="51240"/>
    <lineage>
        <taxon>Eukaryota</taxon>
        <taxon>Viridiplantae</taxon>
        <taxon>Streptophyta</taxon>
        <taxon>Embryophyta</taxon>
        <taxon>Tracheophyta</taxon>
        <taxon>Spermatophyta</taxon>
        <taxon>Magnoliopsida</taxon>
        <taxon>eudicotyledons</taxon>
        <taxon>Gunneridae</taxon>
        <taxon>Pentapetalae</taxon>
        <taxon>rosids</taxon>
        <taxon>fabids</taxon>
        <taxon>Fagales</taxon>
        <taxon>Juglandaceae</taxon>
        <taxon>Juglans</taxon>
    </lineage>
</organism>